<dbReference type="RefSeq" id="XP_065726582.1">
    <property type="nucleotide sequence ID" value="XM_065870510.1"/>
</dbReference>
<keyword evidence="2" id="KW-1133">Transmembrane helix</keyword>
<dbReference type="KEGG" id="kbi:30211026"/>
<keyword evidence="2" id="KW-0472">Membrane</keyword>
<dbReference type="Proteomes" id="UP000092730">
    <property type="component" value="Chromosome 6"/>
</dbReference>
<feature type="compositionally biased region" description="Polar residues" evidence="1">
    <location>
        <begin position="1"/>
        <end position="18"/>
    </location>
</feature>
<feature type="region of interest" description="Disordered" evidence="1">
    <location>
        <begin position="1"/>
        <end position="36"/>
    </location>
</feature>
<accession>A0AAJ8KDE5</accession>
<keyword evidence="4" id="KW-1185">Reference proteome</keyword>
<dbReference type="AlphaFoldDB" id="A0AAJ8KDE5"/>
<feature type="transmembrane region" description="Helical" evidence="2">
    <location>
        <begin position="41"/>
        <end position="62"/>
    </location>
</feature>
<reference evidence="3" key="2">
    <citation type="submission" date="2024-02" db="EMBL/GenBank/DDBJ databases">
        <title>Comparative genomics of Cryptococcus and Kwoniella reveals pathogenesis evolution and contrasting modes of karyotype evolution via chromosome fusion or intercentromeric recombination.</title>
        <authorList>
            <person name="Coelho M.A."/>
            <person name="David-Palma M."/>
            <person name="Shea T."/>
            <person name="Bowers K."/>
            <person name="McGinley-Smith S."/>
            <person name="Mohammad A.W."/>
            <person name="Gnirke A."/>
            <person name="Yurkov A.M."/>
            <person name="Nowrousian M."/>
            <person name="Sun S."/>
            <person name="Cuomo C.A."/>
            <person name="Heitman J."/>
        </authorList>
    </citation>
    <scope>NUCLEOTIDE SEQUENCE</scope>
    <source>
        <strain evidence="3">CBS 10118</strain>
    </source>
</reference>
<feature type="transmembrane region" description="Helical" evidence="2">
    <location>
        <begin position="68"/>
        <end position="87"/>
    </location>
</feature>
<keyword evidence="2" id="KW-0812">Transmembrane</keyword>
<dbReference type="EMBL" id="CP144546">
    <property type="protein sequence ID" value="WVW85596.1"/>
    <property type="molecule type" value="Genomic_DNA"/>
</dbReference>
<evidence type="ECO:0000313" key="4">
    <source>
        <dbReference type="Proteomes" id="UP000092730"/>
    </source>
</evidence>
<reference evidence="3" key="1">
    <citation type="submission" date="2013-07" db="EMBL/GenBank/DDBJ databases">
        <authorList>
            <consortium name="The Broad Institute Genome Sequencing Platform"/>
            <person name="Cuomo C."/>
            <person name="Litvintseva A."/>
            <person name="Chen Y."/>
            <person name="Heitman J."/>
            <person name="Sun S."/>
            <person name="Springer D."/>
            <person name="Dromer F."/>
            <person name="Young S.K."/>
            <person name="Zeng Q."/>
            <person name="Gargeya S."/>
            <person name="Fitzgerald M."/>
            <person name="Abouelleil A."/>
            <person name="Alvarado L."/>
            <person name="Berlin A.M."/>
            <person name="Chapman S.B."/>
            <person name="Dewar J."/>
            <person name="Goldberg J."/>
            <person name="Griggs A."/>
            <person name="Gujja S."/>
            <person name="Hansen M."/>
            <person name="Howarth C."/>
            <person name="Imamovic A."/>
            <person name="Larimer J."/>
            <person name="McCowan C."/>
            <person name="Murphy C."/>
            <person name="Pearson M."/>
            <person name="Priest M."/>
            <person name="Roberts A."/>
            <person name="Saif S."/>
            <person name="Shea T."/>
            <person name="Sykes S."/>
            <person name="Wortman J."/>
            <person name="Nusbaum C."/>
            <person name="Birren B."/>
        </authorList>
    </citation>
    <scope>NUCLEOTIDE SEQUENCE</scope>
    <source>
        <strain evidence="3">CBS 10118</strain>
    </source>
</reference>
<evidence type="ECO:0000313" key="3">
    <source>
        <dbReference type="EMBL" id="WVW85596.1"/>
    </source>
</evidence>
<name>A0AAJ8KDE5_9TREE</name>
<proteinExistence type="predicted"/>
<protein>
    <submittedName>
        <fullName evidence="3">Uncharacterized protein</fullName>
    </submittedName>
</protein>
<gene>
    <name evidence="3" type="ORF">I302_107634</name>
</gene>
<evidence type="ECO:0000256" key="2">
    <source>
        <dbReference type="SAM" id="Phobius"/>
    </source>
</evidence>
<evidence type="ECO:0000256" key="1">
    <source>
        <dbReference type="SAM" id="MobiDB-lite"/>
    </source>
</evidence>
<dbReference type="GeneID" id="30211026"/>
<organism evidence="3 4">
    <name type="scientific">Kwoniella bestiolae CBS 10118</name>
    <dbReference type="NCBI Taxonomy" id="1296100"/>
    <lineage>
        <taxon>Eukaryota</taxon>
        <taxon>Fungi</taxon>
        <taxon>Dikarya</taxon>
        <taxon>Basidiomycota</taxon>
        <taxon>Agaricomycotina</taxon>
        <taxon>Tremellomycetes</taxon>
        <taxon>Tremellales</taxon>
        <taxon>Cryptococcaceae</taxon>
        <taxon>Kwoniella</taxon>
    </lineage>
</organism>
<sequence length="136" mass="14880">MPSTNNDSKPKESVSQIACSCGEGSKRSDTSSSSDDDSGMLLAFTALFTPLLLLNALIFYFWDYNIGLLATSLTFIWVFYYRAFLIAPEAPTGGNKELSLLLAGNIESRMNKVVSELDWDEVVKAGLKTILQQGVV</sequence>